<sequence>MKKYHRICRLVKEFAGTTMADFTKGTATQIEMCSLIKDVPQRICSCIF</sequence>
<evidence type="ECO:0000313" key="2">
    <source>
        <dbReference type="Proteomes" id="UP000198744"/>
    </source>
</evidence>
<accession>A0A1H7WT88</accession>
<organism evidence="1 2">
    <name type="scientific">Syntrophus gentianae</name>
    <dbReference type="NCBI Taxonomy" id="43775"/>
    <lineage>
        <taxon>Bacteria</taxon>
        <taxon>Pseudomonadati</taxon>
        <taxon>Thermodesulfobacteriota</taxon>
        <taxon>Syntrophia</taxon>
        <taxon>Syntrophales</taxon>
        <taxon>Syntrophaceae</taxon>
        <taxon>Syntrophus</taxon>
    </lineage>
</organism>
<name>A0A1H7WT88_9BACT</name>
<reference evidence="1 2" key="1">
    <citation type="submission" date="2016-10" db="EMBL/GenBank/DDBJ databases">
        <authorList>
            <person name="de Groot N.N."/>
        </authorList>
    </citation>
    <scope>NUCLEOTIDE SEQUENCE [LARGE SCALE GENOMIC DNA]</scope>
    <source>
        <strain evidence="1 2">DSM 8423</strain>
    </source>
</reference>
<dbReference type="Proteomes" id="UP000198744">
    <property type="component" value="Unassembled WGS sequence"/>
</dbReference>
<keyword evidence="2" id="KW-1185">Reference proteome</keyword>
<dbReference type="AlphaFoldDB" id="A0A1H7WT88"/>
<dbReference type="EMBL" id="FOBS01000007">
    <property type="protein sequence ID" value="SEM24127.1"/>
    <property type="molecule type" value="Genomic_DNA"/>
</dbReference>
<proteinExistence type="predicted"/>
<evidence type="ECO:0000313" key="1">
    <source>
        <dbReference type="EMBL" id="SEM24127.1"/>
    </source>
</evidence>
<protein>
    <submittedName>
        <fullName evidence="1">Uncharacterized protein</fullName>
    </submittedName>
</protein>
<gene>
    <name evidence="1" type="ORF">SAMN04489760_107139</name>
</gene>